<dbReference type="GO" id="GO:0003713">
    <property type="term" value="F:transcription coactivator activity"/>
    <property type="evidence" value="ECO:0007669"/>
    <property type="project" value="TreeGrafter"/>
</dbReference>
<feature type="compositionally biased region" description="Low complexity" evidence="2">
    <location>
        <begin position="282"/>
        <end position="302"/>
    </location>
</feature>
<dbReference type="Gene3D" id="3.30.70.330">
    <property type="match status" value="1"/>
</dbReference>
<dbReference type="InterPro" id="IPR012677">
    <property type="entry name" value="Nucleotide-bd_a/b_plait_sf"/>
</dbReference>
<dbReference type="SUPFAM" id="SSF54928">
    <property type="entry name" value="RNA-binding domain, RBD"/>
    <property type="match status" value="1"/>
</dbReference>
<dbReference type="GO" id="GO:0045944">
    <property type="term" value="P:positive regulation of transcription by RNA polymerase II"/>
    <property type="evidence" value="ECO:0007669"/>
    <property type="project" value="TreeGrafter"/>
</dbReference>
<dbReference type="AlphaFoldDB" id="U6MG14"/>
<dbReference type="InterPro" id="IPR000631">
    <property type="entry name" value="CARKD"/>
</dbReference>
<dbReference type="EMBL" id="HG722312">
    <property type="protein sequence ID" value="CDJ61998.1"/>
    <property type="molecule type" value="Genomic_DNA"/>
</dbReference>
<keyword evidence="6" id="KW-1185">Reference proteome</keyword>
<dbReference type="CDD" id="cd00590">
    <property type="entry name" value="RRM_SF"/>
    <property type="match status" value="1"/>
</dbReference>
<dbReference type="GO" id="GO:0003723">
    <property type="term" value="F:RNA binding"/>
    <property type="evidence" value="ECO:0007669"/>
    <property type="project" value="UniProtKB-UniRule"/>
</dbReference>
<evidence type="ECO:0000256" key="2">
    <source>
        <dbReference type="SAM" id="MobiDB-lite"/>
    </source>
</evidence>
<dbReference type="PROSITE" id="PS50102">
    <property type="entry name" value="RRM"/>
    <property type="match status" value="1"/>
</dbReference>
<dbReference type="InterPro" id="IPR035979">
    <property type="entry name" value="RBD_domain_sf"/>
</dbReference>
<reference evidence="5" key="2">
    <citation type="submission" date="2013-10" db="EMBL/GenBank/DDBJ databases">
        <authorList>
            <person name="Aslett M."/>
        </authorList>
    </citation>
    <scope>NUCLEOTIDE SEQUENCE [LARGE SCALE GENOMIC DNA]</scope>
    <source>
        <strain evidence="5">Houghton</strain>
    </source>
</reference>
<dbReference type="RefSeq" id="XP_013439360.1">
    <property type="nucleotide sequence ID" value="XM_013583906.1"/>
</dbReference>
<dbReference type="PROSITE" id="PS51383">
    <property type="entry name" value="YJEF_C_3"/>
    <property type="match status" value="1"/>
</dbReference>
<proteinExistence type="predicted"/>
<dbReference type="GeneID" id="25470246"/>
<feature type="region of interest" description="Disordered" evidence="2">
    <location>
        <begin position="281"/>
        <end position="302"/>
    </location>
</feature>
<name>U6MG14_9EIME</name>
<keyword evidence="1" id="KW-0694">RNA-binding</keyword>
<evidence type="ECO:0000313" key="6">
    <source>
        <dbReference type="Proteomes" id="UP000030754"/>
    </source>
</evidence>
<dbReference type="VEuPathDB" id="ToxoDB:ENH_00000470"/>
<protein>
    <submittedName>
        <fullName evidence="5">Uncharacterized protein</fullName>
    </submittedName>
</protein>
<feature type="domain" description="YjeF C-terminal" evidence="4">
    <location>
        <begin position="1"/>
        <end position="61"/>
    </location>
</feature>
<feature type="region of interest" description="Disordered" evidence="2">
    <location>
        <begin position="133"/>
        <end position="173"/>
    </location>
</feature>
<dbReference type="PANTHER" id="PTHR46007">
    <property type="entry name" value="MEDIATOR OF RNA POLYMERASE II TRANSCRIPTION SUBUNIT 12"/>
    <property type="match status" value="1"/>
</dbReference>
<dbReference type="PANTHER" id="PTHR46007:SF12">
    <property type="entry name" value="C2H2-TYPE DOMAIN-CONTAINING PROTEIN-RELATED"/>
    <property type="match status" value="1"/>
</dbReference>
<evidence type="ECO:0000259" key="4">
    <source>
        <dbReference type="PROSITE" id="PS51383"/>
    </source>
</evidence>
<feature type="compositionally biased region" description="Low complexity" evidence="2">
    <location>
        <begin position="133"/>
        <end position="142"/>
    </location>
</feature>
<dbReference type="Proteomes" id="UP000030754">
    <property type="component" value="Unassembled WGS sequence"/>
</dbReference>
<accession>U6MG14</accession>
<evidence type="ECO:0000256" key="1">
    <source>
        <dbReference type="PROSITE-ProRule" id="PRU00176"/>
    </source>
</evidence>
<gene>
    <name evidence="5" type="ORF">ENH_00000470</name>
</gene>
<organism evidence="5 6">
    <name type="scientific">Eimeria necatrix</name>
    <dbReference type="NCBI Taxonomy" id="51315"/>
    <lineage>
        <taxon>Eukaryota</taxon>
        <taxon>Sar</taxon>
        <taxon>Alveolata</taxon>
        <taxon>Apicomplexa</taxon>
        <taxon>Conoidasida</taxon>
        <taxon>Coccidia</taxon>
        <taxon>Eucoccidiorida</taxon>
        <taxon>Eimeriorina</taxon>
        <taxon>Eimeriidae</taxon>
        <taxon>Eimeria</taxon>
    </lineage>
</organism>
<dbReference type="InterPro" id="IPR000504">
    <property type="entry name" value="RRM_dom"/>
</dbReference>
<dbReference type="OrthoDB" id="347536at2759"/>
<reference evidence="5" key="1">
    <citation type="submission" date="2013-10" db="EMBL/GenBank/DDBJ databases">
        <title>Genomic analysis of the causative agents of coccidiosis in chickens.</title>
        <authorList>
            <person name="Reid A.J."/>
            <person name="Blake D."/>
            <person name="Billington K."/>
            <person name="Browne H."/>
            <person name="Dunn M."/>
            <person name="Hung S."/>
            <person name="Kawahara F."/>
            <person name="Miranda-Saavedra D."/>
            <person name="Mourier T."/>
            <person name="Nagra H."/>
            <person name="Otto T.D."/>
            <person name="Rawlings N."/>
            <person name="Sanchez A."/>
            <person name="Sanders M."/>
            <person name="Subramaniam C."/>
            <person name="Tay Y."/>
            <person name="Dear P."/>
            <person name="Doerig C."/>
            <person name="Gruber A."/>
            <person name="Parkinson J."/>
            <person name="Shirley M."/>
            <person name="Wan K.L."/>
            <person name="Berriman M."/>
            <person name="Tomley F."/>
            <person name="Pain A."/>
        </authorList>
    </citation>
    <scope>NUCLEOTIDE SEQUENCE [LARGE SCALE GENOMIC DNA]</scope>
    <source>
        <strain evidence="5">Houghton</strain>
    </source>
</reference>
<dbReference type="GO" id="GO:0016836">
    <property type="term" value="F:hydro-lyase activity"/>
    <property type="evidence" value="ECO:0007669"/>
    <property type="project" value="InterPro"/>
</dbReference>
<evidence type="ECO:0000313" key="5">
    <source>
        <dbReference type="EMBL" id="CDJ61998.1"/>
    </source>
</evidence>
<evidence type="ECO:0000259" key="3">
    <source>
        <dbReference type="PROSITE" id="PS50102"/>
    </source>
</evidence>
<feature type="domain" description="RRM" evidence="3">
    <location>
        <begin position="185"/>
        <end position="272"/>
    </location>
</feature>
<sequence length="627" mass="65254">MARDTNGPCATADQRAACTAAAAAAAAAHVTAAAAAAAAASAVAATAEMLASALAATVASANTPEAAAAANGEEGTPIAASAAAVVAGAAEILERQQHAETPQLELLLPLLLQQLQWLVPQHQQLLLQQRQQGRAQQQQLQPQKPPPAGHEEPERVQRNPMLQQEAQRCKQEKQQQQQQQQQACYSLYVRGISRSSSDAALKCLFSCFGFVSSFERKHGYCFVVYAEPAAGAIAAARVPCAAAAAAAAIQYLDGASSGCRGEKHLSVHLAKVSHPLPQQLLSCSSSSSSPRSGKSSSSSRCSCNRCNAALRFDAGEVESAAAAAFIVPRSSTDMPASVAASIERQSTEAAATGNEARAATGAAAATTANTPSLLRHISTFLSLIHGQQKKLPFMKIAARGRGFAAAKELTESLGVAIAMQSAVKTLSVSLNDVSALVFIPGDGQHPRTAAAVCLQTPPSWSCVSIDPRMQQQQQQNAGPPAGVAVSGCRFAGVVEDRIFCFQGRAEAFCMHSLDTILQQQQQQQKLKPDVIILLGVHSHAPLQQFFERLLQHYGGTASHFIAVSLPCCGSCGFLKAPLVSRYRDPGILSPQNEVYVHHLPSPAAAATAASSAAGREAAAAATADGRG</sequence>
<dbReference type="GO" id="GO:0016592">
    <property type="term" value="C:mediator complex"/>
    <property type="evidence" value="ECO:0007669"/>
    <property type="project" value="TreeGrafter"/>
</dbReference>
<dbReference type="InterPro" id="IPR051647">
    <property type="entry name" value="Mediator_comp_sub12"/>
</dbReference>